<sequence length="81" mass="9047">MSVYFDRHLPLFLTTEPGFDAIKVDIDGSTVAFISDLNDLVASINEVIRVSGSPEDYNQSHAELFAEGLAEIWSNYNVPRQ</sequence>
<dbReference type="EMBL" id="LAZR01038511">
    <property type="protein sequence ID" value="KKL19367.1"/>
    <property type="molecule type" value="Genomic_DNA"/>
</dbReference>
<accession>A0A0F9BZH4</accession>
<dbReference type="AlphaFoldDB" id="A0A0F9BZH4"/>
<reference evidence="1" key="1">
    <citation type="journal article" date="2015" name="Nature">
        <title>Complex archaea that bridge the gap between prokaryotes and eukaryotes.</title>
        <authorList>
            <person name="Spang A."/>
            <person name="Saw J.H."/>
            <person name="Jorgensen S.L."/>
            <person name="Zaremba-Niedzwiedzka K."/>
            <person name="Martijn J."/>
            <person name="Lind A.E."/>
            <person name="van Eijk R."/>
            <person name="Schleper C."/>
            <person name="Guy L."/>
            <person name="Ettema T.J."/>
        </authorList>
    </citation>
    <scope>NUCLEOTIDE SEQUENCE</scope>
</reference>
<gene>
    <name evidence="1" type="ORF">LCGC14_2466180</name>
</gene>
<proteinExistence type="predicted"/>
<protein>
    <submittedName>
        <fullName evidence="1">Uncharacterized protein</fullName>
    </submittedName>
</protein>
<organism evidence="1">
    <name type="scientific">marine sediment metagenome</name>
    <dbReference type="NCBI Taxonomy" id="412755"/>
    <lineage>
        <taxon>unclassified sequences</taxon>
        <taxon>metagenomes</taxon>
        <taxon>ecological metagenomes</taxon>
    </lineage>
</organism>
<evidence type="ECO:0000313" key="1">
    <source>
        <dbReference type="EMBL" id="KKL19367.1"/>
    </source>
</evidence>
<comment type="caution">
    <text evidence="1">The sequence shown here is derived from an EMBL/GenBank/DDBJ whole genome shotgun (WGS) entry which is preliminary data.</text>
</comment>
<name>A0A0F9BZH4_9ZZZZ</name>